<evidence type="ECO:0000256" key="5">
    <source>
        <dbReference type="ARBA" id="ARBA00022692"/>
    </source>
</evidence>
<evidence type="ECO:0000256" key="4">
    <source>
        <dbReference type="ARBA" id="ARBA00022679"/>
    </source>
</evidence>
<evidence type="ECO:0000313" key="11">
    <source>
        <dbReference type="EMBL" id="RIY38527.1"/>
    </source>
</evidence>
<feature type="transmembrane region" description="Helical" evidence="9">
    <location>
        <begin position="208"/>
        <end position="230"/>
    </location>
</feature>
<keyword evidence="5 9" id="KW-0812">Transmembrane</keyword>
<evidence type="ECO:0000256" key="6">
    <source>
        <dbReference type="ARBA" id="ARBA00022989"/>
    </source>
</evidence>
<feature type="transmembrane region" description="Helical" evidence="9">
    <location>
        <begin position="7"/>
        <end position="24"/>
    </location>
</feature>
<dbReference type="OrthoDB" id="9804277at2"/>
<reference evidence="11 12" key="1">
    <citation type="submission" date="2017-08" db="EMBL/GenBank/DDBJ databases">
        <title>Reclassification of Bisgaard taxon 37 and 44.</title>
        <authorList>
            <person name="Christensen H."/>
        </authorList>
    </citation>
    <scope>NUCLEOTIDE SEQUENCE [LARGE SCALE GENOMIC DNA]</scope>
    <source>
        <strain evidence="11 12">EEAB3T1</strain>
    </source>
</reference>
<dbReference type="GO" id="GO:0005886">
    <property type="term" value="C:plasma membrane"/>
    <property type="evidence" value="ECO:0007669"/>
    <property type="project" value="UniProtKB-SubCell"/>
</dbReference>
<keyword evidence="12" id="KW-1185">Reference proteome</keyword>
<dbReference type="Pfam" id="PF20154">
    <property type="entry name" value="LNT_N"/>
    <property type="match status" value="1"/>
</dbReference>
<feature type="transmembrane region" description="Helical" evidence="9">
    <location>
        <begin position="165"/>
        <end position="187"/>
    </location>
</feature>
<keyword evidence="4 9" id="KW-0808">Transferase</keyword>
<dbReference type="HAMAP" id="MF_01148">
    <property type="entry name" value="Lnt"/>
    <property type="match status" value="1"/>
</dbReference>
<dbReference type="SUPFAM" id="SSF56317">
    <property type="entry name" value="Carbon-nitrogen hydrolase"/>
    <property type="match status" value="1"/>
</dbReference>
<comment type="caution">
    <text evidence="11">The sequence shown here is derived from an EMBL/GenBank/DDBJ whole genome shotgun (WGS) entry which is preliminary data.</text>
</comment>
<comment type="function">
    <text evidence="9">Catalyzes the phospholipid dependent N-acylation of the N-terminal cysteine of apolipoprotein, the last step in lipoprotein maturation.</text>
</comment>
<keyword evidence="3 9" id="KW-1003">Cell membrane</keyword>
<dbReference type="InterPro" id="IPR004563">
    <property type="entry name" value="Apolipo_AcylTrfase"/>
</dbReference>
<comment type="catalytic activity">
    <reaction evidence="9">
        <text>N-terminal S-1,2-diacyl-sn-glyceryl-L-cysteinyl-[lipoprotein] + a glycerophospholipid = N-acyl-S-1,2-diacyl-sn-glyceryl-L-cysteinyl-[lipoprotein] + a 2-acyl-sn-glycero-3-phospholipid + H(+)</text>
        <dbReference type="Rhea" id="RHEA:48228"/>
        <dbReference type="Rhea" id="RHEA-COMP:14681"/>
        <dbReference type="Rhea" id="RHEA-COMP:14684"/>
        <dbReference type="ChEBI" id="CHEBI:15378"/>
        <dbReference type="ChEBI" id="CHEBI:136912"/>
        <dbReference type="ChEBI" id="CHEBI:140656"/>
        <dbReference type="ChEBI" id="CHEBI:140657"/>
        <dbReference type="ChEBI" id="CHEBI:140660"/>
        <dbReference type="EC" id="2.3.1.269"/>
    </reaction>
</comment>
<dbReference type="Gene3D" id="3.60.110.10">
    <property type="entry name" value="Carbon-nitrogen hydrolase"/>
    <property type="match status" value="1"/>
</dbReference>
<dbReference type="InterPro" id="IPR045378">
    <property type="entry name" value="LNT_N"/>
</dbReference>
<name>A0A3A1YR54_9GAMM</name>
<dbReference type="GO" id="GO:0042158">
    <property type="term" value="P:lipoprotein biosynthetic process"/>
    <property type="evidence" value="ECO:0007669"/>
    <property type="project" value="UniProtKB-UniRule"/>
</dbReference>
<comment type="pathway">
    <text evidence="9">Protein modification; lipoprotein biosynthesis (N-acyl transfer).</text>
</comment>
<dbReference type="CDD" id="cd07571">
    <property type="entry name" value="ALP_N-acyl_transferase"/>
    <property type="match status" value="1"/>
</dbReference>
<dbReference type="Proteomes" id="UP000265964">
    <property type="component" value="Unassembled WGS sequence"/>
</dbReference>
<dbReference type="InterPro" id="IPR003010">
    <property type="entry name" value="C-N_Hydrolase"/>
</dbReference>
<dbReference type="PANTHER" id="PTHR38686:SF1">
    <property type="entry name" value="APOLIPOPROTEIN N-ACYLTRANSFERASE"/>
    <property type="match status" value="1"/>
</dbReference>
<dbReference type="EC" id="2.3.1.269" evidence="9"/>
<dbReference type="NCBIfam" id="TIGR00546">
    <property type="entry name" value="lnt"/>
    <property type="match status" value="1"/>
</dbReference>
<evidence type="ECO:0000256" key="2">
    <source>
        <dbReference type="ARBA" id="ARBA00010065"/>
    </source>
</evidence>
<keyword evidence="7 9" id="KW-0472">Membrane</keyword>
<evidence type="ECO:0000256" key="3">
    <source>
        <dbReference type="ARBA" id="ARBA00022475"/>
    </source>
</evidence>
<dbReference type="RefSeq" id="WP_119534055.1">
    <property type="nucleotide sequence ID" value="NZ_NRJF01000021.1"/>
</dbReference>
<comment type="subcellular location">
    <subcellularLocation>
        <location evidence="1 9">Cell membrane</location>
        <topology evidence="1 9">Multi-pass membrane protein</topology>
    </subcellularLocation>
</comment>
<accession>A0A3A1YR54</accession>
<proteinExistence type="inferred from homology"/>
<feature type="transmembrane region" description="Helical" evidence="9">
    <location>
        <begin position="59"/>
        <end position="76"/>
    </location>
</feature>
<feature type="transmembrane region" description="Helical" evidence="9">
    <location>
        <begin position="545"/>
        <end position="565"/>
    </location>
</feature>
<feature type="domain" description="CN hydrolase" evidence="10">
    <location>
        <begin position="242"/>
        <end position="532"/>
    </location>
</feature>
<feature type="transmembrane region" description="Helical" evidence="9">
    <location>
        <begin position="120"/>
        <end position="145"/>
    </location>
</feature>
<dbReference type="GO" id="GO:0016410">
    <property type="term" value="F:N-acyltransferase activity"/>
    <property type="evidence" value="ECO:0007669"/>
    <property type="project" value="UniProtKB-UniRule"/>
</dbReference>
<evidence type="ECO:0000313" key="12">
    <source>
        <dbReference type="Proteomes" id="UP000265964"/>
    </source>
</evidence>
<keyword evidence="11" id="KW-0449">Lipoprotein</keyword>
<evidence type="ECO:0000256" key="7">
    <source>
        <dbReference type="ARBA" id="ARBA00023136"/>
    </source>
</evidence>
<organism evidence="11 12">
    <name type="scientific">Psittacicella gerlachiana</name>
    <dbReference type="NCBI Taxonomy" id="2028574"/>
    <lineage>
        <taxon>Bacteria</taxon>
        <taxon>Pseudomonadati</taxon>
        <taxon>Pseudomonadota</taxon>
        <taxon>Gammaproteobacteria</taxon>
        <taxon>Pasteurellales</taxon>
        <taxon>Psittacicellaceae</taxon>
        <taxon>Psittacicella</taxon>
    </lineage>
</organism>
<keyword evidence="6 9" id="KW-1133">Transmembrane helix</keyword>
<dbReference type="InterPro" id="IPR036526">
    <property type="entry name" value="C-N_Hydrolase_sf"/>
</dbReference>
<evidence type="ECO:0000256" key="9">
    <source>
        <dbReference type="HAMAP-Rule" id="MF_01148"/>
    </source>
</evidence>
<feature type="transmembrane region" description="Helical" evidence="9">
    <location>
        <begin position="30"/>
        <end position="47"/>
    </location>
</feature>
<evidence type="ECO:0000259" key="10">
    <source>
        <dbReference type="PROSITE" id="PS50263"/>
    </source>
</evidence>
<keyword evidence="8 9" id="KW-0012">Acyltransferase</keyword>
<protein>
    <recommendedName>
        <fullName evidence="9">Apolipoprotein N-acyltransferase</fullName>
        <shortName evidence="9">ALP N-acyltransferase</shortName>
        <ecNumber evidence="9">2.3.1.269</ecNumber>
    </recommendedName>
</protein>
<dbReference type="PANTHER" id="PTHR38686">
    <property type="entry name" value="APOLIPOPROTEIN N-ACYLTRANSFERASE"/>
    <property type="match status" value="1"/>
</dbReference>
<evidence type="ECO:0000256" key="1">
    <source>
        <dbReference type="ARBA" id="ARBA00004651"/>
    </source>
</evidence>
<dbReference type="AlphaFoldDB" id="A0A3A1YR54"/>
<dbReference type="Pfam" id="PF00795">
    <property type="entry name" value="CN_hydrolase"/>
    <property type="match status" value="1"/>
</dbReference>
<dbReference type="UniPathway" id="UPA00666"/>
<dbReference type="EMBL" id="NRJF01000021">
    <property type="protein sequence ID" value="RIY38527.1"/>
    <property type="molecule type" value="Genomic_DNA"/>
</dbReference>
<evidence type="ECO:0000256" key="8">
    <source>
        <dbReference type="ARBA" id="ARBA00023315"/>
    </source>
</evidence>
<gene>
    <name evidence="9 11" type="primary">lnt</name>
    <name evidence="11" type="ORF">CKF59_00650</name>
</gene>
<dbReference type="PROSITE" id="PS50263">
    <property type="entry name" value="CN_HYDROLASE"/>
    <property type="match status" value="1"/>
</dbReference>
<feature type="transmembrane region" description="Helical" evidence="9">
    <location>
        <begin position="88"/>
        <end position="113"/>
    </location>
</feature>
<comment type="similarity">
    <text evidence="2 9">Belongs to the CN hydrolase family. Apolipoprotein N-acyltransferase subfamily.</text>
</comment>
<sequence>MIIQTWGARIPLLLLAAFTGYFAYLGFAPYYNSFALYVSLFFYVFFFQIKASPKRGSYLIPYVWDVAFSFATLSWMNQALNFFGDLPFGVSQLVVLAISLGLGIRSLIIAVLWNARARSFILFPLLFSGATYLWYNLVANFSWLNFAYTNTNQLGVYLAPIGGTYLVQFFQIAFITFVYALIHKIIISRQQPMVMSLRRQTIDRQLRISWRTDFLALFLLSVAFVSFHFMHHQYTHLSKTPISVALVQPNFSSHNREQLENQPAMVETYRNLISKTLNDPNVTQPPKLWILPESALMSFYSLDNNPAYAQHPLVASTLGYLSSIYQPLTLTHSDLVLGILAVKTEEQKINNYNAALVLTNPAVLPGAVNAPNRVEELNGQDTLIQSYLKEHLVPFGEYVPFAWLIKHLPIPGIENQLASPFIAGNKYQPNIKTQFSQAAMIICYDALFSEQLIRQINQDTSVLINISNDVWFGHEQGPAQHLNVARFRSLESQRYTLRATNNGITAIINPQGQIENYLPQNQAAVLVGNYYNATGVTPYQEYSRLMNFALAALFLLAVGFIRISVSLVTRNNRNV</sequence>